<reference evidence="2 3" key="1">
    <citation type="submission" date="2019-10" db="EMBL/GenBank/DDBJ databases">
        <authorList>
            <person name="Palmer J.M."/>
        </authorList>
    </citation>
    <scope>NUCLEOTIDE SEQUENCE [LARGE SCALE GENOMIC DNA]</scope>
    <source>
        <strain evidence="2 3">TWF730</strain>
    </source>
</reference>
<organism evidence="2 3">
    <name type="scientific">Orbilia blumenaviensis</name>
    <dbReference type="NCBI Taxonomy" id="1796055"/>
    <lineage>
        <taxon>Eukaryota</taxon>
        <taxon>Fungi</taxon>
        <taxon>Dikarya</taxon>
        <taxon>Ascomycota</taxon>
        <taxon>Pezizomycotina</taxon>
        <taxon>Orbiliomycetes</taxon>
        <taxon>Orbiliales</taxon>
        <taxon>Orbiliaceae</taxon>
        <taxon>Orbilia</taxon>
    </lineage>
</organism>
<evidence type="ECO:0000313" key="2">
    <source>
        <dbReference type="EMBL" id="KAK6358039.1"/>
    </source>
</evidence>
<dbReference type="Proteomes" id="UP001373714">
    <property type="component" value="Unassembled WGS sequence"/>
</dbReference>
<comment type="caution">
    <text evidence="2">The sequence shown here is derived from an EMBL/GenBank/DDBJ whole genome shotgun (WGS) entry which is preliminary data.</text>
</comment>
<protein>
    <submittedName>
        <fullName evidence="2">Uncharacterized protein</fullName>
    </submittedName>
</protein>
<feature type="compositionally biased region" description="Polar residues" evidence="1">
    <location>
        <begin position="1"/>
        <end position="10"/>
    </location>
</feature>
<gene>
    <name evidence="2" type="ORF">TWF730_007393</name>
</gene>
<dbReference type="AlphaFoldDB" id="A0AAV9V9Z7"/>
<keyword evidence="3" id="KW-1185">Reference proteome</keyword>
<proteinExistence type="predicted"/>
<evidence type="ECO:0000313" key="3">
    <source>
        <dbReference type="Proteomes" id="UP001373714"/>
    </source>
</evidence>
<evidence type="ECO:0000256" key="1">
    <source>
        <dbReference type="SAM" id="MobiDB-lite"/>
    </source>
</evidence>
<accession>A0AAV9V9Z7</accession>
<sequence length="294" mass="33269">MSASVQSDENTVPEKPVIPTVSVFSETGPDGRESPQGFTHPAYFRPGPIKIEKQPHLLTLDNVKQWQSEVKTPTSPLTAHPVDGDSYWPPELVNKHHSPSSGRYSHNFTDPSVSTGSPTSIHIPIFQAPTIQVTKGGAAGEPAKPTQEPPKVTRQRSERMWNFTNIDETEERTLVPEKLLYDREIELWRSDVIRNGASMVGIQDGITIFCRKMGEPKPNPVIFNTFGAFIDESIAQLVDVKKYYEEHHHHHHEVENELLRSQLASYKRILEQKNARIRELEKPVEEKCGSPDRE</sequence>
<dbReference type="EMBL" id="JAVHNS010000004">
    <property type="protein sequence ID" value="KAK6358039.1"/>
    <property type="molecule type" value="Genomic_DNA"/>
</dbReference>
<feature type="region of interest" description="Disordered" evidence="1">
    <location>
        <begin position="1"/>
        <end position="43"/>
    </location>
</feature>
<feature type="region of interest" description="Disordered" evidence="1">
    <location>
        <begin position="135"/>
        <end position="156"/>
    </location>
</feature>
<name>A0AAV9V9Z7_9PEZI</name>